<evidence type="ECO:0000313" key="2">
    <source>
        <dbReference type="EMBL" id="MBC8597161.1"/>
    </source>
</evidence>
<keyword evidence="3" id="KW-1185">Reference proteome</keyword>
<protein>
    <recommendedName>
        <fullName evidence="1">DUF7674 domain-containing protein</fullName>
    </recommendedName>
</protein>
<dbReference type="AlphaFoldDB" id="A0A926F9F5"/>
<proteinExistence type="predicted"/>
<sequence>MKTKELNLCLLKNIPEIKEKYEEETLWQEKDETGSHTVFGNVFTPYLLSCGDNGDFGNLKKCFDFIENVLSENDRYSEEVIAFSVLERIYDDTGKKYENFMKNKTKKLFYEVIKNYFN</sequence>
<dbReference type="EMBL" id="JACRTE010000016">
    <property type="protein sequence ID" value="MBC8597161.1"/>
    <property type="molecule type" value="Genomic_DNA"/>
</dbReference>
<dbReference type="RefSeq" id="WP_262432485.1">
    <property type="nucleotide sequence ID" value="NZ_JACRTE010000016.1"/>
</dbReference>
<accession>A0A926F9F5</accession>
<dbReference type="InterPro" id="IPR056091">
    <property type="entry name" value="DUF7674"/>
</dbReference>
<gene>
    <name evidence="2" type="ORF">H8706_09810</name>
</gene>
<evidence type="ECO:0000313" key="3">
    <source>
        <dbReference type="Proteomes" id="UP000647416"/>
    </source>
</evidence>
<dbReference type="Proteomes" id="UP000647416">
    <property type="component" value="Unassembled WGS sequence"/>
</dbReference>
<evidence type="ECO:0000259" key="1">
    <source>
        <dbReference type="Pfam" id="PF24722"/>
    </source>
</evidence>
<organism evidence="2 3">
    <name type="scientific">Qingrenia yutianensis</name>
    <dbReference type="NCBI Taxonomy" id="2763676"/>
    <lineage>
        <taxon>Bacteria</taxon>
        <taxon>Bacillati</taxon>
        <taxon>Bacillota</taxon>
        <taxon>Clostridia</taxon>
        <taxon>Eubacteriales</taxon>
        <taxon>Oscillospiraceae</taxon>
        <taxon>Qingrenia</taxon>
    </lineage>
</organism>
<feature type="domain" description="DUF7674" evidence="1">
    <location>
        <begin position="9"/>
        <end position="111"/>
    </location>
</feature>
<name>A0A926F9F5_9FIRM</name>
<reference evidence="2" key="1">
    <citation type="submission" date="2020-08" db="EMBL/GenBank/DDBJ databases">
        <title>Genome public.</title>
        <authorList>
            <person name="Liu C."/>
            <person name="Sun Q."/>
        </authorList>
    </citation>
    <scope>NUCLEOTIDE SEQUENCE</scope>
    <source>
        <strain evidence="2">NSJ-50</strain>
    </source>
</reference>
<dbReference type="Pfam" id="PF24722">
    <property type="entry name" value="DUF7674"/>
    <property type="match status" value="1"/>
</dbReference>
<comment type="caution">
    <text evidence="2">The sequence shown here is derived from an EMBL/GenBank/DDBJ whole genome shotgun (WGS) entry which is preliminary data.</text>
</comment>